<reference evidence="9 10" key="1">
    <citation type="journal article" date="2012" name="Stand. Genomic Sci.">
        <title>Genome sequence of the orange-pigmented seawater bacterium Owenweeksia hongkongensis type strain (UST20020801(T)).</title>
        <authorList>
            <person name="Riedel T."/>
            <person name="Held B."/>
            <person name="Nolan M."/>
            <person name="Lucas S."/>
            <person name="Lapidus A."/>
            <person name="Tice H."/>
            <person name="Del Rio T.G."/>
            <person name="Cheng J.F."/>
            <person name="Han C."/>
            <person name="Tapia R."/>
            <person name="Goodwin L.A."/>
            <person name="Pitluck S."/>
            <person name="Liolios K."/>
            <person name="Mavromatis K."/>
            <person name="Pagani I."/>
            <person name="Ivanova N."/>
            <person name="Mikhailova N."/>
            <person name="Pati A."/>
            <person name="Chen A."/>
            <person name="Palaniappan K."/>
            <person name="Rohde M."/>
            <person name="Tindall B.J."/>
            <person name="Detter J.C."/>
            <person name="Goker M."/>
            <person name="Woyke T."/>
            <person name="Bristow J."/>
            <person name="Eisen J.A."/>
            <person name="Markowitz V."/>
            <person name="Hugenholtz P."/>
            <person name="Klenk H.P."/>
            <person name="Kyrpides N.C."/>
        </authorList>
    </citation>
    <scope>NUCLEOTIDE SEQUENCE</scope>
    <source>
        <strain evidence="10">DSM 17368 / JCM 12287 / NRRL B-23963</strain>
    </source>
</reference>
<evidence type="ECO:0000259" key="8">
    <source>
        <dbReference type="SMART" id="SM00014"/>
    </source>
</evidence>
<evidence type="ECO:0000256" key="2">
    <source>
        <dbReference type="ARBA" id="ARBA00022475"/>
    </source>
</evidence>
<dbReference type="KEGG" id="oho:Oweho_0626"/>
<organism evidence="9 10">
    <name type="scientific">Owenweeksia hongkongensis (strain DSM 17368 / CIP 108786 / JCM 12287 / NRRL B-23963 / UST20020801)</name>
    <dbReference type="NCBI Taxonomy" id="926562"/>
    <lineage>
        <taxon>Bacteria</taxon>
        <taxon>Pseudomonadati</taxon>
        <taxon>Bacteroidota</taxon>
        <taxon>Flavobacteriia</taxon>
        <taxon>Flavobacteriales</taxon>
        <taxon>Owenweeksiaceae</taxon>
        <taxon>Owenweeksia</taxon>
    </lineage>
</organism>
<dbReference type="CDD" id="cd01610">
    <property type="entry name" value="PAP2_like"/>
    <property type="match status" value="1"/>
</dbReference>
<gene>
    <name evidence="9" type="ordered locus">Oweho_0626</name>
</gene>
<dbReference type="Gene3D" id="1.20.144.10">
    <property type="entry name" value="Phosphatidic acid phosphatase type 2/haloperoxidase"/>
    <property type="match status" value="1"/>
</dbReference>
<feature type="transmembrane region" description="Helical" evidence="7">
    <location>
        <begin position="163"/>
        <end position="183"/>
    </location>
</feature>
<accession>G8R0X0</accession>
<proteinExistence type="predicted"/>
<keyword evidence="3 7" id="KW-0812">Transmembrane</keyword>
<keyword evidence="10" id="KW-1185">Reference proteome</keyword>
<evidence type="ECO:0000256" key="6">
    <source>
        <dbReference type="ARBA" id="ARBA00023136"/>
    </source>
</evidence>
<dbReference type="STRING" id="926562.Oweho_0626"/>
<name>G8R0X0_OWEHD</name>
<comment type="subcellular location">
    <subcellularLocation>
        <location evidence="1">Cell membrane</location>
        <topology evidence="1">Multi-pass membrane protein</topology>
    </subcellularLocation>
</comment>
<dbReference type="InterPro" id="IPR036938">
    <property type="entry name" value="PAP2/HPO_sf"/>
</dbReference>
<feature type="transmembrane region" description="Helical" evidence="7">
    <location>
        <begin position="35"/>
        <end position="55"/>
    </location>
</feature>
<dbReference type="RefSeq" id="WP_014201002.1">
    <property type="nucleotide sequence ID" value="NC_016599.1"/>
</dbReference>
<keyword evidence="4" id="KW-0378">Hydrolase</keyword>
<dbReference type="SMART" id="SM00014">
    <property type="entry name" value="acidPPc"/>
    <property type="match status" value="1"/>
</dbReference>
<dbReference type="AlphaFoldDB" id="G8R0X0"/>
<dbReference type="Proteomes" id="UP000005631">
    <property type="component" value="Chromosome"/>
</dbReference>
<evidence type="ECO:0000256" key="7">
    <source>
        <dbReference type="SAM" id="Phobius"/>
    </source>
</evidence>
<dbReference type="GO" id="GO:0016787">
    <property type="term" value="F:hydrolase activity"/>
    <property type="evidence" value="ECO:0007669"/>
    <property type="project" value="UniProtKB-KW"/>
</dbReference>
<feature type="transmembrane region" description="Helical" evidence="7">
    <location>
        <begin position="62"/>
        <end position="84"/>
    </location>
</feature>
<feature type="domain" description="Phosphatidic acid phosphatase type 2/haloperoxidase" evidence="8">
    <location>
        <begin position="64"/>
        <end position="180"/>
    </location>
</feature>
<dbReference type="GO" id="GO:0005886">
    <property type="term" value="C:plasma membrane"/>
    <property type="evidence" value="ECO:0007669"/>
    <property type="project" value="UniProtKB-SubCell"/>
</dbReference>
<evidence type="ECO:0000256" key="5">
    <source>
        <dbReference type="ARBA" id="ARBA00022989"/>
    </source>
</evidence>
<dbReference type="OrthoDB" id="9773582at2"/>
<sequence>MVILLTIGIFFVLSFSKDEIHIFQNTYYNPFLDYFFQYVTYLGDYHVLLPIIFISAFIKWRYFLGFVLVGLLSICAIVVLKYHVFIDYPRPPQYFAQIHELRLIEGVEILTNNSFPSGHTTSAFAFYALMAFFLNTKRLKLALFITAALVGYSRIYLSQHFLIDVLVGSILGTSLAFIAYWIIMKAKRPILDKGLIQSLSKD</sequence>
<dbReference type="EMBL" id="CP003156">
    <property type="protein sequence ID" value="AEV31641.1"/>
    <property type="molecule type" value="Genomic_DNA"/>
</dbReference>
<dbReference type="PANTHER" id="PTHR14969">
    <property type="entry name" value="SPHINGOSINE-1-PHOSPHATE PHOSPHOHYDROLASE"/>
    <property type="match status" value="1"/>
</dbReference>
<keyword evidence="5 7" id="KW-1133">Transmembrane helix</keyword>
<evidence type="ECO:0000313" key="9">
    <source>
        <dbReference type="EMBL" id="AEV31641.1"/>
    </source>
</evidence>
<evidence type="ECO:0000256" key="3">
    <source>
        <dbReference type="ARBA" id="ARBA00022692"/>
    </source>
</evidence>
<dbReference type="PANTHER" id="PTHR14969:SF62">
    <property type="entry name" value="DECAPRENYLPHOSPHORYL-5-PHOSPHORIBOSE PHOSPHATASE RV3807C-RELATED"/>
    <property type="match status" value="1"/>
</dbReference>
<dbReference type="InterPro" id="IPR000326">
    <property type="entry name" value="PAP2/HPO"/>
</dbReference>
<feature type="transmembrane region" description="Helical" evidence="7">
    <location>
        <begin position="115"/>
        <end position="134"/>
    </location>
</feature>
<keyword evidence="6 7" id="KW-0472">Membrane</keyword>
<dbReference type="HOGENOM" id="CLU_072573_10_1_10"/>
<dbReference type="eggNOG" id="COG0671">
    <property type="taxonomic scope" value="Bacteria"/>
</dbReference>
<dbReference type="Pfam" id="PF01569">
    <property type="entry name" value="PAP2"/>
    <property type="match status" value="1"/>
</dbReference>
<dbReference type="SUPFAM" id="SSF48317">
    <property type="entry name" value="Acid phosphatase/Vanadium-dependent haloperoxidase"/>
    <property type="match status" value="1"/>
</dbReference>
<evidence type="ECO:0000256" key="4">
    <source>
        <dbReference type="ARBA" id="ARBA00022801"/>
    </source>
</evidence>
<keyword evidence="2" id="KW-1003">Cell membrane</keyword>
<evidence type="ECO:0000256" key="1">
    <source>
        <dbReference type="ARBA" id="ARBA00004651"/>
    </source>
</evidence>
<evidence type="ECO:0000313" key="10">
    <source>
        <dbReference type="Proteomes" id="UP000005631"/>
    </source>
</evidence>
<protein>
    <submittedName>
        <fullName evidence="9">Membrane-associated phospholipid phosphatase</fullName>
    </submittedName>
</protein>
<feature type="transmembrane region" description="Helical" evidence="7">
    <location>
        <begin position="141"/>
        <end position="157"/>
    </location>
</feature>